<reference evidence="3" key="1">
    <citation type="submission" date="2016-10" db="EMBL/GenBank/DDBJ databases">
        <authorList>
            <person name="Varghese N."/>
            <person name="Submissions S."/>
        </authorList>
    </citation>
    <scope>NUCLEOTIDE SEQUENCE [LARGE SCALE GENOMIC DNA]</scope>
    <source>
        <strain evidence="3">ES.061</strain>
    </source>
</reference>
<dbReference type="AlphaFoldDB" id="A0A1H4LP79"/>
<keyword evidence="1" id="KW-1133">Transmembrane helix</keyword>
<evidence type="ECO:0000256" key="1">
    <source>
        <dbReference type="SAM" id="Phobius"/>
    </source>
</evidence>
<name>A0A1H4LP79_9HYPH</name>
<evidence type="ECO:0000313" key="2">
    <source>
        <dbReference type="EMBL" id="SEB72437.1"/>
    </source>
</evidence>
<keyword evidence="3" id="KW-1185">Reference proteome</keyword>
<proteinExistence type="predicted"/>
<organism evidence="2 3">
    <name type="scientific">Nitratireductor aquibiodomus</name>
    <dbReference type="NCBI Taxonomy" id="204799"/>
    <lineage>
        <taxon>Bacteria</taxon>
        <taxon>Pseudomonadati</taxon>
        <taxon>Pseudomonadota</taxon>
        <taxon>Alphaproteobacteria</taxon>
        <taxon>Hyphomicrobiales</taxon>
        <taxon>Phyllobacteriaceae</taxon>
        <taxon>Nitratireductor</taxon>
    </lineage>
</organism>
<dbReference type="EMBL" id="FNSL01000001">
    <property type="protein sequence ID" value="SEB72437.1"/>
    <property type="molecule type" value="Genomic_DNA"/>
</dbReference>
<accession>A0A1H4LP79</accession>
<dbReference type="Proteomes" id="UP000199064">
    <property type="component" value="Unassembled WGS sequence"/>
</dbReference>
<gene>
    <name evidence="2" type="ORF">SAMN05216452_2926</name>
</gene>
<sequence>MASTVAVSALSCPVERRQLALSMALVSAFNTAAVMARVSVTAALAGVARPARHRRLHC</sequence>
<keyword evidence="1" id="KW-0812">Transmembrane</keyword>
<feature type="transmembrane region" description="Helical" evidence="1">
    <location>
        <begin position="26"/>
        <end position="47"/>
    </location>
</feature>
<keyword evidence="1" id="KW-0472">Membrane</keyword>
<protein>
    <submittedName>
        <fullName evidence="2">Uncharacterized protein</fullName>
    </submittedName>
</protein>
<evidence type="ECO:0000313" key="3">
    <source>
        <dbReference type="Proteomes" id="UP000199064"/>
    </source>
</evidence>